<keyword evidence="4 6" id="KW-0520">NAD</keyword>
<dbReference type="EMBL" id="WBJX01000001">
    <property type="protein sequence ID" value="KAB1639728.1"/>
    <property type="molecule type" value="Genomic_DNA"/>
</dbReference>
<dbReference type="GO" id="GO:0005524">
    <property type="term" value="F:ATP binding"/>
    <property type="evidence" value="ECO:0007669"/>
    <property type="project" value="UniProtKB-KW"/>
</dbReference>
<keyword evidence="3 6" id="KW-0521">NADP</keyword>
<evidence type="ECO:0000259" key="7">
    <source>
        <dbReference type="PROSITE" id="PS51383"/>
    </source>
</evidence>
<feature type="binding site" evidence="6">
    <location>
        <position position="162"/>
    </location>
    <ligand>
        <name>(6S)-NADPHX</name>
        <dbReference type="ChEBI" id="CHEBI:64076"/>
    </ligand>
</feature>
<feature type="binding site" evidence="6">
    <location>
        <position position="233"/>
    </location>
    <ligand>
        <name>AMP</name>
        <dbReference type="ChEBI" id="CHEBI:456215"/>
    </ligand>
</feature>
<proteinExistence type="inferred from homology"/>
<dbReference type="CDD" id="cd01171">
    <property type="entry name" value="YXKO-related"/>
    <property type="match status" value="1"/>
</dbReference>
<dbReference type="AlphaFoldDB" id="A0A7J5B6D1"/>
<dbReference type="GO" id="GO:0110051">
    <property type="term" value="P:metabolite repair"/>
    <property type="evidence" value="ECO:0007669"/>
    <property type="project" value="TreeGrafter"/>
</dbReference>
<comment type="similarity">
    <text evidence="6">Belongs to the NnrD/CARKD family.</text>
</comment>
<reference evidence="8 9" key="1">
    <citation type="submission" date="2019-09" db="EMBL/GenBank/DDBJ databases">
        <title>Phylogeny of genus Pseudoclavibacter and closely related genus.</title>
        <authorList>
            <person name="Li Y."/>
        </authorList>
    </citation>
    <scope>NUCLEOTIDE SEQUENCE [LARGE SCALE GENOMIC DNA]</scope>
    <source>
        <strain evidence="8 9">THG-MD12</strain>
    </source>
</reference>
<dbReference type="SUPFAM" id="SSF53613">
    <property type="entry name" value="Ribokinase-like"/>
    <property type="match status" value="1"/>
</dbReference>
<comment type="cofactor">
    <cofactor evidence="6">
        <name>Mg(2+)</name>
        <dbReference type="ChEBI" id="CHEBI:18420"/>
    </cofactor>
</comment>
<dbReference type="OrthoDB" id="9806925at2"/>
<keyword evidence="9" id="KW-1185">Reference proteome</keyword>
<accession>A0A7J5B6D1</accession>
<protein>
    <recommendedName>
        <fullName evidence="6">ADP-dependent (S)-NAD(P)H-hydrate dehydratase</fullName>
        <ecNumber evidence="6">4.2.1.136</ecNumber>
    </recommendedName>
    <alternativeName>
        <fullName evidence="6">ADP-dependent NAD(P)HX dehydratase</fullName>
    </alternativeName>
</protein>
<dbReference type="Proteomes" id="UP000490386">
    <property type="component" value="Unassembled WGS sequence"/>
</dbReference>
<evidence type="ECO:0000256" key="4">
    <source>
        <dbReference type="ARBA" id="ARBA00023027"/>
    </source>
</evidence>
<keyword evidence="1 6" id="KW-0547">Nucleotide-binding</keyword>
<organism evidence="8 9">
    <name type="scientific">Pseudoclavibacter terrae</name>
    <dbReference type="NCBI Taxonomy" id="1530195"/>
    <lineage>
        <taxon>Bacteria</taxon>
        <taxon>Bacillati</taxon>
        <taxon>Actinomycetota</taxon>
        <taxon>Actinomycetes</taxon>
        <taxon>Micrococcales</taxon>
        <taxon>Microbacteriaceae</taxon>
        <taxon>Pseudoclavibacter</taxon>
    </lineage>
</organism>
<name>A0A7J5B6D1_9MICO</name>
<dbReference type="GO" id="GO:0046496">
    <property type="term" value="P:nicotinamide nucleotide metabolic process"/>
    <property type="evidence" value="ECO:0007669"/>
    <property type="project" value="UniProtKB-UniRule"/>
</dbReference>
<sequence>MSVRRRLGVSPKSDQDGRVREFEAQDAAASVFAPREDDHKYRRGVAAFVTGSTHYPGAAVLGTRAALATGIGMVRYSGGESETKAVLWQSPEVVADLASFDALVVGSGVDPKDVRRTSEAREALDRARELDATVIADSGALGQIAKRVLGGHHVRRCILTPHAAELAALITKLEDTEVRASDVIKEPEQAVRLVTDRLGCTLVLKGHRTYIAGDGPTIIVDAPGAWLATAGTGDVLAGAMGALSAVASKREVAEQPEPQQLAAAAVWLHARAGWFASQVNAGNTAAAADLLAPIEQLQRHGPGSPIRASDATAVLPRLVGALVASKIRA</sequence>
<feature type="binding site" evidence="6">
    <location>
        <begin position="205"/>
        <end position="209"/>
    </location>
    <ligand>
        <name>AMP</name>
        <dbReference type="ChEBI" id="CHEBI:456215"/>
    </ligand>
</feature>
<dbReference type="EC" id="4.2.1.136" evidence="6"/>
<feature type="binding site" evidence="6">
    <location>
        <position position="108"/>
    </location>
    <ligand>
        <name>(6S)-NADPHX</name>
        <dbReference type="ChEBI" id="CHEBI:64076"/>
    </ligand>
</feature>
<evidence type="ECO:0000256" key="6">
    <source>
        <dbReference type="HAMAP-Rule" id="MF_01965"/>
    </source>
</evidence>
<comment type="catalytic activity">
    <reaction evidence="6">
        <text>(6S)-NADHX + ADP = AMP + phosphate + NADH + H(+)</text>
        <dbReference type="Rhea" id="RHEA:32223"/>
        <dbReference type="ChEBI" id="CHEBI:15378"/>
        <dbReference type="ChEBI" id="CHEBI:43474"/>
        <dbReference type="ChEBI" id="CHEBI:57945"/>
        <dbReference type="ChEBI" id="CHEBI:64074"/>
        <dbReference type="ChEBI" id="CHEBI:456215"/>
        <dbReference type="ChEBI" id="CHEBI:456216"/>
        <dbReference type="EC" id="4.2.1.136"/>
    </reaction>
</comment>
<keyword evidence="2 6" id="KW-0067">ATP-binding</keyword>
<comment type="function">
    <text evidence="6">Catalyzes the dehydration of the S-form of NAD(P)HX at the expense of ADP, which is converted to AMP. Together with NAD(P)HX epimerase, which catalyzes the epimerization of the S- and R-forms, the enzyme allows the repair of both epimers of NAD(P)HX, a damaged form of NAD(P)H that is a result of enzymatic or heat-dependent hydration.</text>
</comment>
<feature type="binding site" evidence="6">
    <location>
        <position position="58"/>
    </location>
    <ligand>
        <name>(6S)-NADPHX</name>
        <dbReference type="ChEBI" id="CHEBI:64076"/>
    </ligand>
</feature>
<comment type="subunit">
    <text evidence="6">Homotetramer.</text>
</comment>
<dbReference type="Gene3D" id="3.40.1190.20">
    <property type="match status" value="1"/>
</dbReference>
<evidence type="ECO:0000256" key="1">
    <source>
        <dbReference type="ARBA" id="ARBA00022741"/>
    </source>
</evidence>
<keyword evidence="5 6" id="KW-0456">Lyase</keyword>
<evidence type="ECO:0000256" key="2">
    <source>
        <dbReference type="ARBA" id="ARBA00022840"/>
    </source>
</evidence>
<dbReference type="Pfam" id="PF01256">
    <property type="entry name" value="Carb_kinase"/>
    <property type="match status" value="1"/>
</dbReference>
<feature type="binding site" evidence="6">
    <location>
        <position position="234"/>
    </location>
    <ligand>
        <name>(6S)-NADPHX</name>
        <dbReference type="ChEBI" id="CHEBI:64076"/>
    </ligand>
</feature>
<gene>
    <name evidence="6" type="primary">nnrD</name>
    <name evidence="8" type="ORF">F8O03_05275</name>
</gene>
<dbReference type="PROSITE" id="PS01050">
    <property type="entry name" value="YJEF_C_2"/>
    <property type="match status" value="1"/>
</dbReference>
<evidence type="ECO:0000313" key="8">
    <source>
        <dbReference type="EMBL" id="KAB1639728.1"/>
    </source>
</evidence>
<comment type="caution">
    <text evidence="8">The sequence shown here is derived from an EMBL/GenBank/DDBJ whole genome shotgun (WGS) entry which is preliminary data.</text>
</comment>
<dbReference type="PANTHER" id="PTHR12592:SF0">
    <property type="entry name" value="ATP-DEPENDENT (S)-NAD(P)H-HYDRATE DEHYDRATASE"/>
    <property type="match status" value="1"/>
</dbReference>
<dbReference type="GO" id="GO:0052855">
    <property type="term" value="F:ADP-dependent NAD(P)H-hydrate dehydratase activity"/>
    <property type="evidence" value="ECO:0007669"/>
    <property type="project" value="UniProtKB-UniRule"/>
</dbReference>
<dbReference type="InterPro" id="IPR000631">
    <property type="entry name" value="CARKD"/>
</dbReference>
<comment type="catalytic activity">
    <reaction evidence="6">
        <text>(6S)-NADPHX + ADP = AMP + phosphate + NADPH + H(+)</text>
        <dbReference type="Rhea" id="RHEA:32235"/>
        <dbReference type="ChEBI" id="CHEBI:15378"/>
        <dbReference type="ChEBI" id="CHEBI:43474"/>
        <dbReference type="ChEBI" id="CHEBI:57783"/>
        <dbReference type="ChEBI" id="CHEBI:64076"/>
        <dbReference type="ChEBI" id="CHEBI:456215"/>
        <dbReference type="ChEBI" id="CHEBI:456216"/>
        <dbReference type="EC" id="4.2.1.136"/>
    </reaction>
</comment>
<dbReference type="InterPro" id="IPR017953">
    <property type="entry name" value="Carbohydrate_kinase_pred_CS"/>
</dbReference>
<dbReference type="InterPro" id="IPR029056">
    <property type="entry name" value="Ribokinase-like"/>
</dbReference>
<feature type="domain" description="YjeF C-terminal" evidence="7">
    <location>
        <begin position="23"/>
        <end position="322"/>
    </location>
</feature>
<evidence type="ECO:0000256" key="3">
    <source>
        <dbReference type="ARBA" id="ARBA00022857"/>
    </source>
</evidence>
<evidence type="ECO:0000256" key="5">
    <source>
        <dbReference type="ARBA" id="ARBA00023239"/>
    </source>
</evidence>
<dbReference type="PANTHER" id="PTHR12592">
    <property type="entry name" value="ATP-DEPENDENT (S)-NAD(P)H-HYDRATE DEHYDRATASE FAMILY MEMBER"/>
    <property type="match status" value="1"/>
</dbReference>
<dbReference type="GO" id="GO:0052856">
    <property type="term" value="F:NAD(P)HX epimerase activity"/>
    <property type="evidence" value="ECO:0007669"/>
    <property type="project" value="TreeGrafter"/>
</dbReference>
<evidence type="ECO:0000313" key="9">
    <source>
        <dbReference type="Proteomes" id="UP000490386"/>
    </source>
</evidence>
<dbReference type="HAMAP" id="MF_01965">
    <property type="entry name" value="NADHX_dehydratase"/>
    <property type="match status" value="1"/>
</dbReference>
<dbReference type="PROSITE" id="PS51383">
    <property type="entry name" value="YJEF_C_3"/>
    <property type="match status" value="1"/>
</dbReference>